<evidence type="ECO:0000256" key="3">
    <source>
        <dbReference type="ARBA" id="ARBA00023157"/>
    </source>
</evidence>
<keyword evidence="3 6" id="KW-1015">Disulfide bond</keyword>
<feature type="disulfide bond" evidence="6">
    <location>
        <begin position="73"/>
        <end position="82"/>
    </location>
</feature>
<dbReference type="InterPro" id="IPR000742">
    <property type="entry name" value="EGF"/>
</dbReference>
<comment type="caution">
    <text evidence="6">Lacks conserved residue(s) required for the propagation of feature annotation.</text>
</comment>
<dbReference type="PROSITE" id="PS50027">
    <property type="entry name" value="EGF_LAM_2"/>
    <property type="match status" value="3"/>
</dbReference>
<feature type="disulfide bond" evidence="6">
    <location>
        <begin position="186"/>
        <end position="195"/>
    </location>
</feature>
<dbReference type="FunFam" id="2.10.25.10:FF:000561">
    <property type="entry name" value="Wing blister, isoform B"/>
    <property type="match status" value="1"/>
</dbReference>
<evidence type="ECO:0000259" key="7">
    <source>
        <dbReference type="PROSITE" id="PS50027"/>
    </source>
</evidence>
<dbReference type="PANTHER" id="PTHR10574:SF406">
    <property type="entry name" value="LAMININ SUBUNIT ALPHA 5"/>
    <property type="match status" value="1"/>
</dbReference>
<evidence type="ECO:0000256" key="5">
    <source>
        <dbReference type="ARBA" id="ARBA00023292"/>
    </source>
</evidence>
<dbReference type="GO" id="GO:0005201">
    <property type="term" value="F:extracellular matrix structural constituent"/>
    <property type="evidence" value="ECO:0007669"/>
    <property type="project" value="TreeGrafter"/>
</dbReference>
<evidence type="ECO:0000256" key="2">
    <source>
        <dbReference type="ARBA" id="ARBA00022737"/>
    </source>
</evidence>
<dbReference type="FunFam" id="2.10.25.10:FF:000454">
    <property type="entry name" value="Laminin subunit alpha 1"/>
    <property type="match status" value="1"/>
</dbReference>
<accession>A0A4Y2XBK3</accession>
<dbReference type="EMBL" id="BGPR01072668">
    <property type="protein sequence ID" value="GBO45527.1"/>
    <property type="molecule type" value="Genomic_DNA"/>
</dbReference>
<dbReference type="CDD" id="cd00055">
    <property type="entry name" value="EGF_Lam"/>
    <property type="match status" value="2"/>
</dbReference>
<evidence type="ECO:0000256" key="4">
    <source>
        <dbReference type="ARBA" id="ARBA00023180"/>
    </source>
</evidence>
<feature type="domain" description="Laminin EGF-like" evidence="7">
    <location>
        <begin position="162"/>
        <end position="213"/>
    </location>
</feature>
<dbReference type="GO" id="GO:0009888">
    <property type="term" value="P:tissue development"/>
    <property type="evidence" value="ECO:0007669"/>
    <property type="project" value="TreeGrafter"/>
</dbReference>
<dbReference type="Gene3D" id="2.10.25.10">
    <property type="entry name" value="Laminin"/>
    <property type="match status" value="4"/>
</dbReference>
<dbReference type="PROSITE" id="PS01248">
    <property type="entry name" value="EGF_LAM_1"/>
    <property type="match status" value="2"/>
</dbReference>
<keyword evidence="1" id="KW-0732">Signal</keyword>
<dbReference type="Pfam" id="PF00053">
    <property type="entry name" value="EGF_laminin"/>
    <property type="match status" value="3"/>
</dbReference>
<dbReference type="GO" id="GO:0005604">
    <property type="term" value="C:basement membrane"/>
    <property type="evidence" value="ECO:0007669"/>
    <property type="project" value="TreeGrafter"/>
</dbReference>
<dbReference type="GO" id="GO:0009887">
    <property type="term" value="P:animal organ morphogenesis"/>
    <property type="evidence" value="ECO:0007669"/>
    <property type="project" value="TreeGrafter"/>
</dbReference>
<dbReference type="PROSITE" id="PS00022">
    <property type="entry name" value="EGF_1"/>
    <property type="match status" value="1"/>
</dbReference>
<dbReference type="OrthoDB" id="10011303at2759"/>
<dbReference type="FunFam" id="2.10.25.10:FF:000542">
    <property type="entry name" value="Laminin-like protein epi-1"/>
    <property type="match status" value="1"/>
</dbReference>
<feature type="disulfide bond" evidence="6">
    <location>
        <begin position="198"/>
        <end position="212"/>
    </location>
</feature>
<dbReference type="Pfam" id="PF24973">
    <property type="entry name" value="EGF_LMN_ATRN"/>
    <property type="match status" value="1"/>
</dbReference>
<dbReference type="GO" id="GO:0007411">
    <property type="term" value="P:axon guidance"/>
    <property type="evidence" value="ECO:0007669"/>
    <property type="project" value="TreeGrafter"/>
</dbReference>
<dbReference type="Proteomes" id="UP000499080">
    <property type="component" value="Unassembled WGS sequence"/>
</dbReference>
<evidence type="ECO:0000256" key="6">
    <source>
        <dbReference type="PROSITE-ProRule" id="PRU00460"/>
    </source>
</evidence>
<sequence>MDTATDNYIADAPQALRVEQCHCPPSYRGSSCEECAPGYYRSKTGPYLGYCVPCQCNGHAQTCDVNTGKCIGCQHNTVGDHCEKCEPGYHGDSTQGTPYDCLICACPLPIASNNFAESCEVSPSGQEISCVCKPGYYGPRCEVCDLGFFGQPEVVGSTCQPCQCHGNIDPSKPGSCDSVSGQCIHCLNNTFGAACELCAPGFYGDAIGVKDCR</sequence>
<keyword evidence="2" id="KW-0677">Repeat</keyword>
<reference evidence="8 9" key="1">
    <citation type="journal article" date="2019" name="Sci. Rep.">
        <title>Orb-weaving spider Araneus ventricosus genome elucidates the spidroin gene catalogue.</title>
        <authorList>
            <person name="Kono N."/>
            <person name="Nakamura H."/>
            <person name="Ohtoshi R."/>
            <person name="Moran D.A.P."/>
            <person name="Shinohara A."/>
            <person name="Yoshida Y."/>
            <person name="Fujiwara M."/>
            <person name="Mori M."/>
            <person name="Tomita M."/>
            <person name="Arakawa K."/>
        </authorList>
    </citation>
    <scope>NUCLEOTIDE SEQUENCE [LARGE SCALE GENOMIC DNA]</scope>
</reference>
<dbReference type="FunFam" id="2.10.25.10:FF:000051">
    <property type="entry name" value="Laminin subunit alpha 4"/>
    <property type="match status" value="1"/>
</dbReference>
<keyword evidence="5 6" id="KW-0424">Laminin EGF-like domain</keyword>
<dbReference type="SUPFAM" id="SSF57196">
    <property type="entry name" value="EGF/Laminin"/>
    <property type="match status" value="4"/>
</dbReference>
<keyword evidence="9" id="KW-1185">Reference proteome</keyword>
<comment type="caution">
    <text evidence="8">The sequence shown here is derived from an EMBL/GenBank/DDBJ whole genome shotgun (WGS) entry which is preliminary data.</text>
</comment>
<organism evidence="8 9">
    <name type="scientific">Araneus ventricosus</name>
    <name type="common">Orbweaver spider</name>
    <name type="synonym">Epeira ventricosa</name>
    <dbReference type="NCBI Taxonomy" id="182803"/>
    <lineage>
        <taxon>Eukaryota</taxon>
        <taxon>Metazoa</taxon>
        <taxon>Ecdysozoa</taxon>
        <taxon>Arthropoda</taxon>
        <taxon>Chelicerata</taxon>
        <taxon>Arachnida</taxon>
        <taxon>Araneae</taxon>
        <taxon>Araneomorphae</taxon>
        <taxon>Entelegynae</taxon>
        <taxon>Araneoidea</taxon>
        <taxon>Araneidae</taxon>
        <taxon>Araneus</taxon>
    </lineage>
</organism>
<feature type="domain" description="Laminin EGF-like" evidence="7">
    <location>
        <begin position="54"/>
        <end position="103"/>
    </location>
</feature>
<evidence type="ECO:0000256" key="1">
    <source>
        <dbReference type="ARBA" id="ARBA00022729"/>
    </source>
</evidence>
<feature type="disulfide bond" evidence="6">
    <location>
        <begin position="132"/>
        <end position="141"/>
    </location>
</feature>
<gene>
    <name evidence="8" type="primary">LanA_6</name>
    <name evidence="8" type="ORF">AVEN_137870_1</name>
</gene>
<keyword evidence="4" id="KW-0325">Glycoprotein</keyword>
<proteinExistence type="predicted"/>
<dbReference type="InterPro" id="IPR050440">
    <property type="entry name" value="Laminin/Netrin_ECM"/>
</dbReference>
<protein>
    <submittedName>
        <fullName evidence="8">Laminin subunit alpha</fullName>
    </submittedName>
</protein>
<dbReference type="InterPro" id="IPR002049">
    <property type="entry name" value="LE_dom"/>
</dbReference>
<evidence type="ECO:0000313" key="8">
    <source>
        <dbReference type="EMBL" id="GBO45527.1"/>
    </source>
</evidence>
<feature type="non-terminal residue" evidence="8">
    <location>
        <position position="213"/>
    </location>
</feature>
<dbReference type="SMART" id="SM00180">
    <property type="entry name" value="EGF_Lam"/>
    <property type="match status" value="4"/>
</dbReference>
<dbReference type="PANTHER" id="PTHR10574">
    <property type="entry name" value="NETRIN/LAMININ-RELATED"/>
    <property type="match status" value="1"/>
</dbReference>
<evidence type="ECO:0000313" key="9">
    <source>
        <dbReference type="Proteomes" id="UP000499080"/>
    </source>
</evidence>
<dbReference type="AlphaFoldDB" id="A0A4Y2XBK3"/>
<feature type="domain" description="Laminin EGF-like" evidence="7">
    <location>
        <begin position="104"/>
        <end position="161"/>
    </location>
</feature>
<dbReference type="InterPro" id="IPR056863">
    <property type="entry name" value="LMN_ATRN_NET-like_EGF"/>
</dbReference>
<name>A0A4Y2XBK3_ARAVE</name>